<protein>
    <submittedName>
        <fullName evidence="1">Uncharacterized protein</fullName>
    </submittedName>
</protein>
<reference evidence="1" key="1">
    <citation type="journal article" date="2015" name="Nature">
        <title>Complex archaea that bridge the gap between prokaryotes and eukaryotes.</title>
        <authorList>
            <person name="Spang A."/>
            <person name="Saw J.H."/>
            <person name="Jorgensen S.L."/>
            <person name="Zaremba-Niedzwiedzka K."/>
            <person name="Martijn J."/>
            <person name="Lind A.E."/>
            <person name="van Eijk R."/>
            <person name="Schleper C."/>
            <person name="Guy L."/>
            <person name="Ettema T.J."/>
        </authorList>
    </citation>
    <scope>NUCLEOTIDE SEQUENCE</scope>
</reference>
<sequence length="87" mass="10062">MLCKKCVREKCKILIAVSNLQKKSHTYLPVKGCRRFKKKEGKKLLKKFLAKLDAVLTKFICWILKKVGAGLMRLGDRLNSRGKKEKK</sequence>
<organism evidence="1">
    <name type="scientific">marine sediment metagenome</name>
    <dbReference type="NCBI Taxonomy" id="412755"/>
    <lineage>
        <taxon>unclassified sequences</taxon>
        <taxon>metagenomes</taxon>
        <taxon>ecological metagenomes</taxon>
    </lineage>
</organism>
<comment type="caution">
    <text evidence="1">The sequence shown here is derived from an EMBL/GenBank/DDBJ whole genome shotgun (WGS) entry which is preliminary data.</text>
</comment>
<evidence type="ECO:0000313" key="1">
    <source>
        <dbReference type="EMBL" id="KKN30945.1"/>
    </source>
</evidence>
<dbReference type="EMBL" id="LAZR01002369">
    <property type="protein sequence ID" value="KKN30945.1"/>
    <property type="molecule type" value="Genomic_DNA"/>
</dbReference>
<gene>
    <name evidence="1" type="ORF">LCGC14_0828980</name>
</gene>
<name>A0A0F9PGJ6_9ZZZZ</name>
<accession>A0A0F9PGJ6</accession>
<dbReference type="AlphaFoldDB" id="A0A0F9PGJ6"/>
<proteinExistence type="predicted"/>